<keyword evidence="2" id="KW-1185">Reference proteome</keyword>
<evidence type="ECO:0000313" key="1">
    <source>
        <dbReference type="EMBL" id="THC91245.1"/>
    </source>
</evidence>
<name>A0A4S3J8P0_9EURO</name>
<dbReference type="Proteomes" id="UP000308092">
    <property type="component" value="Unassembled WGS sequence"/>
</dbReference>
<accession>A0A4S3J8P0</accession>
<proteinExistence type="predicted"/>
<reference evidence="1 2" key="1">
    <citation type="submission" date="2019-03" db="EMBL/GenBank/DDBJ databases">
        <title>The genome sequence of a newly discovered highly antifungal drug resistant Aspergillus species, Aspergillus tanneri NIH 1004.</title>
        <authorList>
            <person name="Mounaud S."/>
            <person name="Singh I."/>
            <person name="Joardar V."/>
            <person name="Pakala S."/>
            <person name="Pakala S."/>
            <person name="Venepally P."/>
            <person name="Hoover J."/>
            <person name="Nierman W."/>
            <person name="Chung J."/>
            <person name="Losada L."/>
        </authorList>
    </citation>
    <scope>NUCLEOTIDE SEQUENCE [LARGE SCALE GENOMIC DNA]</scope>
    <source>
        <strain evidence="1 2">NIH1004</strain>
    </source>
</reference>
<protein>
    <submittedName>
        <fullName evidence="1">Uncharacterized protein</fullName>
    </submittedName>
</protein>
<evidence type="ECO:0000313" key="2">
    <source>
        <dbReference type="Proteomes" id="UP000308092"/>
    </source>
</evidence>
<organism evidence="1 2">
    <name type="scientific">Aspergillus tanneri</name>
    <dbReference type="NCBI Taxonomy" id="1220188"/>
    <lineage>
        <taxon>Eukaryota</taxon>
        <taxon>Fungi</taxon>
        <taxon>Dikarya</taxon>
        <taxon>Ascomycota</taxon>
        <taxon>Pezizomycotina</taxon>
        <taxon>Eurotiomycetes</taxon>
        <taxon>Eurotiomycetidae</taxon>
        <taxon>Eurotiales</taxon>
        <taxon>Aspergillaceae</taxon>
        <taxon>Aspergillus</taxon>
        <taxon>Aspergillus subgen. Circumdati</taxon>
    </lineage>
</organism>
<dbReference type="VEuPathDB" id="FungiDB:EYZ11_009284"/>
<gene>
    <name evidence="1" type="ORF">EYZ11_009284</name>
</gene>
<comment type="caution">
    <text evidence="1">The sequence shown here is derived from an EMBL/GenBank/DDBJ whole genome shotgun (WGS) entry which is preliminary data.</text>
</comment>
<dbReference type="EMBL" id="SOSA01000433">
    <property type="protein sequence ID" value="THC91245.1"/>
    <property type="molecule type" value="Genomic_DNA"/>
</dbReference>
<sequence>MANDGMINITFYLCEQFNGKDSCLRCAIVAVIQLQKAD</sequence>
<dbReference type="AlphaFoldDB" id="A0A4S3J8P0"/>